<gene>
    <name evidence="9" type="ORF">FCALED_LOCUS8610</name>
</gene>
<evidence type="ECO:0000256" key="1">
    <source>
        <dbReference type="ARBA" id="ARBA00010617"/>
    </source>
</evidence>
<name>A0A9N9GGV1_9GLOM</name>
<evidence type="ECO:0000313" key="9">
    <source>
        <dbReference type="EMBL" id="CAG8601441.1"/>
    </source>
</evidence>
<dbReference type="SUPFAM" id="SSF48264">
    <property type="entry name" value="Cytochrome P450"/>
    <property type="match status" value="1"/>
</dbReference>
<evidence type="ECO:0000256" key="2">
    <source>
        <dbReference type="ARBA" id="ARBA00022617"/>
    </source>
</evidence>
<dbReference type="Gene3D" id="1.10.630.10">
    <property type="entry name" value="Cytochrome P450"/>
    <property type="match status" value="1"/>
</dbReference>
<comment type="caution">
    <text evidence="9">The sequence shown here is derived from an EMBL/GenBank/DDBJ whole genome shotgun (WGS) entry which is preliminary data.</text>
</comment>
<dbReference type="PANTHER" id="PTHR24291:SF50">
    <property type="entry name" value="BIFUNCTIONAL ALBAFLAVENONE MONOOXYGENASE_TERPENE SYNTHASE"/>
    <property type="match status" value="1"/>
</dbReference>
<dbReference type="InterPro" id="IPR002401">
    <property type="entry name" value="Cyt_P450_E_grp-I"/>
</dbReference>
<dbReference type="EMBL" id="CAJVPQ010002557">
    <property type="protein sequence ID" value="CAG8601441.1"/>
    <property type="molecule type" value="Genomic_DNA"/>
</dbReference>
<dbReference type="InterPro" id="IPR017972">
    <property type="entry name" value="Cyt_P450_CS"/>
</dbReference>
<accession>A0A9N9GGV1</accession>
<organism evidence="9 10">
    <name type="scientific">Funneliformis caledonium</name>
    <dbReference type="NCBI Taxonomy" id="1117310"/>
    <lineage>
        <taxon>Eukaryota</taxon>
        <taxon>Fungi</taxon>
        <taxon>Fungi incertae sedis</taxon>
        <taxon>Mucoromycota</taxon>
        <taxon>Glomeromycotina</taxon>
        <taxon>Glomeromycetes</taxon>
        <taxon>Glomerales</taxon>
        <taxon>Glomeraceae</taxon>
        <taxon>Funneliformis</taxon>
    </lineage>
</organism>
<dbReference type="PANTHER" id="PTHR24291">
    <property type="entry name" value="CYTOCHROME P450 FAMILY 4"/>
    <property type="match status" value="1"/>
</dbReference>
<evidence type="ECO:0000256" key="6">
    <source>
        <dbReference type="ARBA" id="ARBA00023033"/>
    </source>
</evidence>
<dbReference type="PRINTS" id="PR00385">
    <property type="entry name" value="P450"/>
</dbReference>
<dbReference type="InterPro" id="IPR001128">
    <property type="entry name" value="Cyt_P450"/>
</dbReference>
<dbReference type="GO" id="GO:0016705">
    <property type="term" value="F:oxidoreductase activity, acting on paired donors, with incorporation or reduction of molecular oxygen"/>
    <property type="evidence" value="ECO:0007669"/>
    <property type="project" value="InterPro"/>
</dbReference>
<feature type="binding site" description="axial binding residue" evidence="7">
    <location>
        <position position="476"/>
    </location>
    <ligand>
        <name>heme</name>
        <dbReference type="ChEBI" id="CHEBI:30413"/>
    </ligand>
    <ligandPart>
        <name>Fe</name>
        <dbReference type="ChEBI" id="CHEBI:18248"/>
    </ligandPart>
</feature>
<protein>
    <submittedName>
        <fullName evidence="9">5004_t:CDS:1</fullName>
    </submittedName>
</protein>
<evidence type="ECO:0000313" key="10">
    <source>
        <dbReference type="Proteomes" id="UP000789570"/>
    </source>
</evidence>
<evidence type="ECO:0000256" key="7">
    <source>
        <dbReference type="PIRSR" id="PIRSR602401-1"/>
    </source>
</evidence>
<keyword evidence="2 7" id="KW-0349">Heme</keyword>
<dbReference type="InterPro" id="IPR036396">
    <property type="entry name" value="Cyt_P450_sf"/>
</dbReference>
<keyword evidence="4 8" id="KW-0560">Oxidoreductase</keyword>
<comment type="cofactor">
    <cofactor evidence="7">
        <name>heme</name>
        <dbReference type="ChEBI" id="CHEBI:30413"/>
    </cofactor>
</comment>
<dbReference type="PRINTS" id="PR00463">
    <property type="entry name" value="EP450I"/>
</dbReference>
<keyword evidence="5 7" id="KW-0408">Iron</keyword>
<evidence type="ECO:0000256" key="5">
    <source>
        <dbReference type="ARBA" id="ARBA00023004"/>
    </source>
</evidence>
<dbReference type="GO" id="GO:0004497">
    <property type="term" value="F:monooxygenase activity"/>
    <property type="evidence" value="ECO:0007669"/>
    <property type="project" value="UniProtKB-KW"/>
</dbReference>
<dbReference type="PROSITE" id="PS00086">
    <property type="entry name" value="CYTOCHROME_P450"/>
    <property type="match status" value="1"/>
</dbReference>
<keyword evidence="6 8" id="KW-0503">Monooxygenase</keyword>
<dbReference type="OrthoDB" id="3934656at2759"/>
<dbReference type="GO" id="GO:0005506">
    <property type="term" value="F:iron ion binding"/>
    <property type="evidence" value="ECO:0007669"/>
    <property type="project" value="InterPro"/>
</dbReference>
<evidence type="ECO:0000256" key="8">
    <source>
        <dbReference type="RuleBase" id="RU000461"/>
    </source>
</evidence>
<dbReference type="Proteomes" id="UP000789570">
    <property type="component" value="Unassembled WGS sequence"/>
</dbReference>
<dbReference type="InterPro" id="IPR050196">
    <property type="entry name" value="Cytochrome_P450_Monoox"/>
</dbReference>
<comment type="similarity">
    <text evidence="1 8">Belongs to the cytochrome P450 family.</text>
</comment>
<sequence>MTLLMLEALDFTKIIISFLLIYIAQFYYKYFTRSNPLPGQIPLPLFGNVLSIILQANGDQAEWLNILNKKYGDVFETYSGNERQIVFAKAEYVEKLMSPSTNSNYIMKTDDYPALKELGMKGKGIFLNNDISTWRFNRKFFTQAILTPSFSNEVLHWTPILFNELNVYWKEIGKNAPIDFAVWIHRFTTEIIFQMTVGLKVNSMATYFNNVEPSKRIHIESSPAVENIANFADDIEKELDCIKFVLTFPALIRHTILKKKNQAVLNHRRKIIETMKKIIDYRRKEIEATPVEDKLRHDMLTSLITANTERDINKSKYMDEDHSKPLNNDEISQNLLEAISGGIDTTANLLCFVVYHLCHYPNVLARLQKELDSIFGLDQRMPTMEDLSKMYYTEAIFKECSRLVNTAKITLRASSSSDVIAGYEWPANTNFIAYLEGIHLNPVHWKDPYEFNPDRFIGTEPQKNTFLMFGGGVRLCPGRKLAIVEMKCLIALIYRNLDITLVDMNAPLKLKHTIVNACIELQIRVNQRSKS</sequence>
<evidence type="ECO:0000256" key="3">
    <source>
        <dbReference type="ARBA" id="ARBA00022723"/>
    </source>
</evidence>
<evidence type="ECO:0000256" key="4">
    <source>
        <dbReference type="ARBA" id="ARBA00023002"/>
    </source>
</evidence>
<reference evidence="9" key="1">
    <citation type="submission" date="2021-06" db="EMBL/GenBank/DDBJ databases">
        <authorList>
            <person name="Kallberg Y."/>
            <person name="Tangrot J."/>
            <person name="Rosling A."/>
        </authorList>
    </citation>
    <scope>NUCLEOTIDE SEQUENCE</scope>
    <source>
        <strain evidence="9">UK204</strain>
    </source>
</reference>
<proteinExistence type="inferred from homology"/>
<keyword evidence="3 7" id="KW-0479">Metal-binding</keyword>
<dbReference type="AlphaFoldDB" id="A0A9N9GGV1"/>
<dbReference type="GO" id="GO:0020037">
    <property type="term" value="F:heme binding"/>
    <property type="evidence" value="ECO:0007669"/>
    <property type="project" value="InterPro"/>
</dbReference>
<dbReference type="Pfam" id="PF00067">
    <property type="entry name" value="p450"/>
    <property type="match status" value="1"/>
</dbReference>
<keyword evidence="10" id="KW-1185">Reference proteome</keyword>